<dbReference type="InterPro" id="IPR000620">
    <property type="entry name" value="EamA_dom"/>
</dbReference>
<proteinExistence type="inferred from homology"/>
<feature type="domain" description="EamA" evidence="4">
    <location>
        <begin position="13"/>
        <end position="148"/>
    </location>
</feature>
<gene>
    <name evidence="5" type="ORF">HNR13_000979</name>
</gene>
<feature type="transmembrane region" description="Helical" evidence="3">
    <location>
        <begin position="77"/>
        <end position="97"/>
    </location>
</feature>
<name>A0A853CQJ8_9MICO</name>
<feature type="compositionally biased region" description="Polar residues" evidence="2">
    <location>
        <begin position="320"/>
        <end position="331"/>
    </location>
</feature>
<organism evidence="5 6">
    <name type="scientific">Leifsonia shinshuensis</name>
    <dbReference type="NCBI Taxonomy" id="150026"/>
    <lineage>
        <taxon>Bacteria</taxon>
        <taxon>Bacillati</taxon>
        <taxon>Actinomycetota</taxon>
        <taxon>Actinomycetes</taxon>
        <taxon>Micrococcales</taxon>
        <taxon>Microbacteriaceae</taxon>
        <taxon>Leifsonia</taxon>
    </lineage>
</organism>
<dbReference type="EMBL" id="JACCFL010000001">
    <property type="protein sequence ID" value="NYJ22692.1"/>
    <property type="molecule type" value="Genomic_DNA"/>
</dbReference>
<feature type="transmembrane region" description="Helical" evidence="3">
    <location>
        <begin position="44"/>
        <end position="65"/>
    </location>
</feature>
<dbReference type="PANTHER" id="PTHR22911:SF79">
    <property type="entry name" value="MOBA-LIKE NTP TRANSFERASE DOMAIN-CONTAINING PROTEIN"/>
    <property type="match status" value="1"/>
</dbReference>
<dbReference type="Proteomes" id="UP000578352">
    <property type="component" value="Unassembled WGS sequence"/>
</dbReference>
<dbReference type="Gene3D" id="1.10.3730.20">
    <property type="match status" value="1"/>
</dbReference>
<feature type="transmembrane region" description="Helical" evidence="3">
    <location>
        <begin position="193"/>
        <end position="219"/>
    </location>
</feature>
<protein>
    <submittedName>
        <fullName evidence="5">Drug/metabolite transporter (DMT)-like permease</fullName>
    </submittedName>
</protein>
<feature type="transmembrane region" description="Helical" evidence="3">
    <location>
        <begin position="162"/>
        <end position="181"/>
    </location>
</feature>
<feature type="transmembrane region" description="Helical" evidence="3">
    <location>
        <begin position="103"/>
        <end position="123"/>
    </location>
</feature>
<keyword evidence="3" id="KW-1133">Transmembrane helix</keyword>
<feature type="transmembrane region" description="Helical" evidence="3">
    <location>
        <begin position="132"/>
        <end position="150"/>
    </location>
</feature>
<dbReference type="RefSeq" id="WP_179604714.1">
    <property type="nucleotide sequence ID" value="NZ_BAABEH010000001.1"/>
</dbReference>
<keyword evidence="3" id="KW-0812">Transmembrane</keyword>
<evidence type="ECO:0000256" key="3">
    <source>
        <dbReference type="SAM" id="Phobius"/>
    </source>
</evidence>
<feature type="transmembrane region" description="Helical" evidence="3">
    <location>
        <begin position="231"/>
        <end position="251"/>
    </location>
</feature>
<keyword evidence="3" id="KW-0472">Membrane</keyword>
<dbReference type="PANTHER" id="PTHR22911">
    <property type="entry name" value="ACYL-MALONYL CONDENSING ENZYME-RELATED"/>
    <property type="match status" value="1"/>
</dbReference>
<dbReference type="InterPro" id="IPR037185">
    <property type="entry name" value="EmrE-like"/>
</dbReference>
<dbReference type="GO" id="GO:0016020">
    <property type="term" value="C:membrane"/>
    <property type="evidence" value="ECO:0007669"/>
    <property type="project" value="InterPro"/>
</dbReference>
<dbReference type="AlphaFoldDB" id="A0A853CQJ8"/>
<sequence>MRTSDALAVRGRTGLAAALGAAIAFSTSGILLKPLLDAGWSPAAAVAVRVALGGLVLAPAALVALRGSLRPLLRSWRLVLGYGLIAVAGTQVLYFAAIQRLPIAVALLVQYSAPVMIAVLGWATRRVPVRPIVVAGVVLSVMGLVLIVGVDGIGQAGDGLDTAGIALALAAAVCLAGYYLLSALPTPGLPPLALVSSGLVVGAVATVGVGLTGMLPLTVSTDPVELGGATLPWWVPMLVVALVATAAAYSLSIAGSRRLGSRIASFAGLTEVVSAVFLAWLLLGEQPDARQLVGGACILAGVVLVRLERPTDTAAADRQAGTTRAGLSSPSRSRRVPGA</sequence>
<feature type="domain" description="EamA" evidence="4">
    <location>
        <begin position="163"/>
        <end position="305"/>
    </location>
</feature>
<feature type="transmembrane region" description="Helical" evidence="3">
    <location>
        <begin position="12"/>
        <end position="32"/>
    </location>
</feature>
<evidence type="ECO:0000256" key="1">
    <source>
        <dbReference type="ARBA" id="ARBA00007362"/>
    </source>
</evidence>
<dbReference type="Pfam" id="PF00892">
    <property type="entry name" value="EamA"/>
    <property type="match status" value="2"/>
</dbReference>
<accession>A0A853CQJ8</accession>
<dbReference type="SUPFAM" id="SSF103481">
    <property type="entry name" value="Multidrug resistance efflux transporter EmrE"/>
    <property type="match status" value="2"/>
</dbReference>
<evidence type="ECO:0000256" key="2">
    <source>
        <dbReference type="SAM" id="MobiDB-lite"/>
    </source>
</evidence>
<evidence type="ECO:0000259" key="4">
    <source>
        <dbReference type="Pfam" id="PF00892"/>
    </source>
</evidence>
<evidence type="ECO:0000313" key="5">
    <source>
        <dbReference type="EMBL" id="NYJ22692.1"/>
    </source>
</evidence>
<feature type="region of interest" description="Disordered" evidence="2">
    <location>
        <begin position="315"/>
        <end position="339"/>
    </location>
</feature>
<reference evidence="5 6" key="1">
    <citation type="submission" date="2020-07" db="EMBL/GenBank/DDBJ databases">
        <title>Sequencing the genomes of 1000 actinobacteria strains.</title>
        <authorList>
            <person name="Klenk H.-P."/>
        </authorList>
    </citation>
    <scope>NUCLEOTIDE SEQUENCE [LARGE SCALE GENOMIC DNA]</scope>
    <source>
        <strain evidence="5 6">DSM 15165</strain>
    </source>
</reference>
<feature type="transmembrane region" description="Helical" evidence="3">
    <location>
        <begin position="263"/>
        <end position="283"/>
    </location>
</feature>
<evidence type="ECO:0000313" key="6">
    <source>
        <dbReference type="Proteomes" id="UP000578352"/>
    </source>
</evidence>
<comment type="caution">
    <text evidence="5">The sequence shown here is derived from an EMBL/GenBank/DDBJ whole genome shotgun (WGS) entry which is preliminary data.</text>
</comment>
<comment type="similarity">
    <text evidence="1">Belongs to the EamA transporter family.</text>
</comment>